<comment type="caution">
    <text evidence="2">The sequence shown here is derived from an EMBL/GenBank/DDBJ whole genome shotgun (WGS) entry which is preliminary data.</text>
</comment>
<dbReference type="OrthoDB" id="5392033at2759"/>
<sequence>MATKVMTATARNGESVAADADYTYWEKHCAPILSSLLKSTGSYSPAEEEAQLRLLSDYVLPHLGPRPSKAHTKSHLTQSGSPFQPSINFSAVKPRARYCWEPLGPHGGSESDPFAVQAGQEIISSLFKTFGFYSGWKDSFMTTFAPSPDEVQATQAKLSGWIAEQLPPGASFPPLDRVPFTFVAFELKGAGAAVKAYFNPKTKEIATGISPNEMTWNLLRNLKPALNPASLDMVADFLTNRPVPSAIELLGIDCVDEANMADARVKLYVHTRNNSFNTVRDYLTLGGRLQDKRTLDGLDALRKIWHLLLQEPEGITDDDYDKPLYSGSVFYQKAYFSFELRPNSELPEVKTYLPTWHYVRSDEETVQNYEEIFRLCGQEWGQDGRYKMVFEDAFGPVKHNRPTPVHCDASFLYSEEKGIYQTLYYSPPLEAEN</sequence>
<dbReference type="GO" id="GO:0016765">
    <property type="term" value="F:transferase activity, transferring alkyl or aryl (other than methyl) groups"/>
    <property type="evidence" value="ECO:0007669"/>
    <property type="project" value="InterPro"/>
</dbReference>
<accession>A0A9P8SHF3</accession>
<keyword evidence="1" id="KW-0808">Transferase</keyword>
<dbReference type="InterPro" id="IPR017795">
    <property type="entry name" value="ABBA_NscD-like"/>
</dbReference>
<dbReference type="PANTHER" id="PTHR40627:SF5">
    <property type="entry name" value="INDOLE PRENYLTRANSFERASE TDIB"/>
    <property type="match status" value="1"/>
</dbReference>
<dbReference type="NCBIfam" id="TIGR03429">
    <property type="entry name" value="arom_pren_DMATS"/>
    <property type="match status" value="1"/>
</dbReference>
<evidence type="ECO:0000313" key="2">
    <source>
        <dbReference type="EMBL" id="KAH0960966.1"/>
    </source>
</evidence>
<dbReference type="AlphaFoldDB" id="A0A9P8SHF3"/>
<keyword evidence="3" id="KW-1185">Reference proteome</keyword>
<dbReference type="InterPro" id="IPR033964">
    <property type="entry name" value="ABBA"/>
</dbReference>
<dbReference type="CDD" id="cd13929">
    <property type="entry name" value="PT-DMATS_CymD"/>
    <property type="match status" value="1"/>
</dbReference>
<dbReference type="SFLD" id="SFLDS00036">
    <property type="entry name" value="Aromatic_Prenyltransferase"/>
    <property type="match status" value="1"/>
</dbReference>
<dbReference type="Pfam" id="PF11991">
    <property type="entry name" value="Trp_DMAT"/>
    <property type="match status" value="1"/>
</dbReference>
<reference evidence="2" key="1">
    <citation type="submission" date="2021-09" db="EMBL/GenBank/DDBJ databases">
        <title>A high-quality genome of the endoparasitic fungus Hirsutella rhossiliensis with a comparison of Hirsutella genomes reveals transposable elements contributing to genome size variation.</title>
        <authorList>
            <person name="Lin R."/>
            <person name="Jiao Y."/>
            <person name="Sun X."/>
            <person name="Ling J."/>
            <person name="Xie B."/>
            <person name="Cheng X."/>
        </authorList>
    </citation>
    <scope>NUCLEOTIDE SEQUENCE</scope>
    <source>
        <strain evidence="2">HR02</strain>
    </source>
</reference>
<name>A0A9P8SHF3_9HYPO</name>
<proteinExistence type="predicted"/>
<dbReference type="GeneID" id="68357248"/>
<dbReference type="PANTHER" id="PTHR40627">
    <property type="entry name" value="INDOLE PRENYLTRANSFERASE TDIB-RELATED"/>
    <property type="match status" value="1"/>
</dbReference>
<evidence type="ECO:0000313" key="3">
    <source>
        <dbReference type="Proteomes" id="UP000824596"/>
    </source>
</evidence>
<gene>
    <name evidence="2" type="ORF">HRG_08119</name>
</gene>
<dbReference type="GO" id="GO:0009820">
    <property type="term" value="P:alkaloid metabolic process"/>
    <property type="evidence" value="ECO:0007669"/>
    <property type="project" value="InterPro"/>
</dbReference>
<evidence type="ECO:0000256" key="1">
    <source>
        <dbReference type="ARBA" id="ARBA00022679"/>
    </source>
</evidence>
<dbReference type="Proteomes" id="UP000824596">
    <property type="component" value="Unassembled WGS sequence"/>
</dbReference>
<dbReference type="RefSeq" id="XP_044718479.1">
    <property type="nucleotide sequence ID" value="XM_044866590.1"/>
</dbReference>
<organism evidence="2 3">
    <name type="scientific">Hirsutella rhossiliensis</name>
    <dbReference type="NCBI Taxonomy" id="111463"/>
    <lineage>
        <taxon>Eukaryota</taxon>
        <taxon>Fungi</taxon>
        <taxon>Dikarya</taxon>
        <taxon>Ascomycota</taxon>
        <taxon>Pezizomycotina</taxon>
        <taxon>Sordariomycetes</taxon>
        <taxon>Hypocreomycetidae</taxon>
        <taxon>Hypocreales</taxon>
        <taxon>Ophiocordycipitaceae</taxon>
        <taxon>Hirsutella</taxon>
    </lineage>
</organism>
<dbReference type="EMBL" id="JAIZPD010000009">
    <property type="protein sequence ID" value="KAH0960966.1"/>
    <property type="molecule type" value="Genomic_DNA"/>
</dbReference>
<protein>
    <submittedName>
        <fullName evidence="2">Tryptophan dimethylallyltransferase domain-containing protein</fullName>
    </submittedName>
</protein>